<dbReference type="CDD" id="cd18186">
    <property type="entry name" value="BTB_POZ_ZBTB_KLHL-like"/>
    <property type="match status" value="1"/>
</dbReference>
<organism evidence="2 3">
    <name type="scientific">Paraglomus brasilianum</name>
    <dbReference type="NCBI Taxonomy" id="144538"/>
    <lineage>
        <taxon>Eukaryota</taxon>
        <taxon>Fungi</taxon>
        <taxon>Fungi incertae sedis</taxon>
        <taxon>Mucoromycota</taxon>
        <taxon>Glomeromycotina</taxon>
        <taxon>Glomeromycetes</taxon>
        <taxon>Paraglomerales</taxon>
        <taxon>Paraglomeraceae</taxon>
        <taxon>Paraglomus</taxon>
    </lineage>
</organism>
<evidence type="ECO:0000313" key="2">
    <source>
        <dbReference type="EMBL" id="CAG8474600.1"/>
    </source>
</evidence>
<evidence type="ECO:0000259" key="1">
    <source>
        <dbReference type="PROSITE" id="PS50097"/>
    </source>
</evidence>
<dbReference type="Gene3D" id="3.30.710.10">
    <property type="entry name" value="Potassium Channel Kv1.1, Chain A"/>
    <property type="match status" value="1"/>
</dbReference>
<protein>
    <submittedName>
        <fullName evidence="2">3963_t:CDS:1</fullName>
    </submittedName>
</protein>
<dbReference type="PROSITE" id="PS50097">
    <property type="entry name" value="BTB"/>
    <property type="match status" value="1"/>
</dbReference>
<dbReference type="SMART" id="SM00225">
    <property type="entry name" value="BTB"/>
    <property type="match status" value="1"/>
</dbReference>
<accession>A0A9N8W571</accession>
<dbReference type="OrthoDB" id="6359816at2759"/>
<dbReference type="SUPFAM" id="SSF54695">
    <property type="entry name" value="POZ domain"/>
    <property type="match status" value="1"/>
</dbReference>
<dbReference type="Proteomes" id="UP000789739">
    <property type="component" value="Unassembled WGS sequence"/>
</dbReference>
<dbReference type="Pfam" id="PF00651">
    <property type="entry name" value="BTB"/>
    <property type="match status" value="2"/>
</dbReference>
<dbReference type="SUPFAM" id="SSF49599">
    <property type="entry name" value="TRAF domain-like"/>
    <property type="match status" value="1"/>
</dbReference>
<dbReference type="InterPro" id="IPR008974">
    <property type="entry name" value="TRAF-like"/>
</dbReference>
<dbReference type="InterPro" id="IPR000210">
    <property type="entry name" value="BTB/POZ_dom"/>
</dbReference>
<sequence length="397" mass="46117">MAQRFIDARNMTSADDYDELNESHDKNMVLVRSTFEFIIPGPFNTANRMFSPPFATSENMFWQLEFCPSGTSKDAHSAFLYLRAIPNEEELKVPQWPARNQFSPRIYLSHHNGLFSREKQLNKEFSGTSRKWGKPICKTSNLINYDSIKIGVTFEGAAFRYEKQSIPFPTRAVPVQLINAWEKQLDSPHNTDTQFNVNGHIIYASSIILSNRSEYFCNMFQGHWAESIMAKKNVEGRKELNGRDREGGGVNIEEESFPVEKPMYIINVTDCNHETFHEMLRFLYTDRVTIDNTSDSKRTAFDIFYIADKYLIKELREIAKLDIVGRLSVDSVTKVLFEHVWKWEDLKKDVIVYFVENFDKIRDTDSFKNTVLSGGEYSHFGPIWLEIFPLLRLSKDA</sequence>
<name>A0A9N8W571_9GLOM</name>
<dbReference type="EMBL" id="CAJVPI010000078">
    <property type="protein sequence ID" value="CAG8474600.1"/>
    <property type="molecule type" value="Genomic_DNA"/>
</dbReference>
<comment type="caution">
    <text evidence="2">The sequence shown here is derived from an EMBL/GenBank/DDBJ whole genome shotgun (WGS) entry which is preliminary data.</text>
</comment>
<reference evidence="2" key="1">
    <citation type="submission" date="2021-06" db="EMBL/GenBank/DDBJ databases">
        <authorList>
            <person name="Kallberg Y."/>
            <person name="Tangrot J."/>
            <person name="Rosling A."/>
        </authorList>
    </citation>
    <scope>NUCLEOTIDE SEQUENCE</scope>
    <source>
        <strain evidence="2">BR232B</strain>
    </source>
</reference>
<dbReference type="InterPro" id="IPR011333">
    <property type="entry name" value="SKP1/BTB/POZ_sf"/>
</dbReference>
<dbReference type="AlphaFoldDB" id="A0A9N8W571"/>
<dbReference type="PANTHER" id="PTHR24413">
    <property type="entry name" value="SPECKLE-TYPE POZ PROTEIN"/>
    <property type="match status" value="1"/>
</dbReference>
<dbReference type="Gene3D" id="2.60.210.10">
    <property type="entry name" value="Apoptosis, Tumor Necrosis Factor Receptor Associated Protein 2, Chain A"/>
    <property type="match status" value="1"/>
</dbReference>
<proteinExistence type="predicted"/>
<gene>
    <name evidence="2" type="ORF">PBRASI_LOCUS1253</name>
</gene>
<keyword evidence="3" id="KW-1185">Reference proteome</keyword>
<evidence type="ECO:0000313" key="3">
    <source>
        <dbReference type="Proteomes" id="UP000789739"/>
    </source>
</evidence>
<feature type="domain" description="BTB" evidence="1">
    <location>
        <begin position="191"/>
        <end position="292"/>
    </location>
</feature>